<dbReference type="EMBL" id="JACMRX010000004">
    <property type="protein sequence ID" value="KAF7991321.1"/>
    <property type="molecule type" value="Genomic_DNA"/>
</dbReference>
<feature type="region of interest" description="Disordered" evidence="1">
    <location>
        <begin position="101"/>
        <end position="126"/>
    </location>
</feature>
<proteinExistence type="predicted"/>
<accession>A0A834XV31</accession>
<comment type="caution">
    <text evidence="2">The sequence shown here is derived from an EMBL/GenBank/DDBJ whole genome shotgun (WGS) entry which is preliminary data.</text>
</comment>
<gene>
    <name evidence="2" type="ORF">HCN44_002883</name>
</gene>
<evidence type="ECO:0000256" key="1">
    <source>
        <dbReference type="SAM" id="MobiDB-lite"/>
    </source>
</evidence>
<name>A0A834XV31_APHGI</name>
<sequence length="126" mass="14898">MSSINDAILSNISCKCAENHQKRFESTKLDVTDSEPSTPLYKPKPKLEFSQEYIEYKKTLAPQMQNHFLYLMEVRKIQQTREITCYERNELWEKYIRQPELSDDVSDSSPQDDPTPSELYLRTVRT</sequence>
<dbReference type="AlphaFoldDB" id="A0A834XV31"/>
<evidence type="ECO:0000313" key="2">
    <source>
        <dbReference type="EMBL" id="KAF7991321.1"/>
    </source>
</evidence>
<feature type="compositionally biased region" description="Low complexity" evidence="1">
    <location>
        <begin position="107"/>
        <end position="117"/>
    </location>
</feature>
<reference evidence="2 3" key="1">
    <citation type="submission" date="2020-08" db="EMBL/GenBank/DDBJ databases">
        <title>Aphidius gifuensis genome sequencing and assembly.</title>
        <authorList>
            <person name="Du Z."/>
        </authorList>
    </citation>
    <scope>NUCLEOTIDE SEQUENCE [LARGE SCALE GENOMIC DNA]</scope>
    <source>
        <strain evidence="2">YNYX2018</strain>
        <tissue evidence="2">Adults</tissue>
    </source>
</reference>
<organism evidence="2 3">
    <name type="scientific">Aphidius gifuensis</name>
    <name type="common">Parasitoid wasp</name>
    <dbReference type="NCBI Taxonomy" id="684658"/>
    <lineage>
        <taxon>Eukaryota</taxon>
        <taxon>Metazoa</taxon>
        <taxon>Ecdysozoa</taxon>
        <taxon>Arthropoda</taxon>
        <taxon>Hexapoda</taxon>
        <taxon>Insecta</taxon>
        <taxon>Pterygota</taxon>
        <taxon>Neoptera</taxon>
        <taxon>Endopterygota</taxon>
        <taxon>Hymenoptera</taxon>
        <taxon>Apocrita</taxon>
        <taxon>Ichneumonoidea</taxon>
        <taxon>Braconidae</taxon>
        <taxon>Aphidiinae</taxon>
        <taxon>Aphidius</taxon>
    </lineage>
</organism>
<dbReference type="Proteomes" id="UP000639338">
    <property type="component" value="Unassembled WGS sequence"/>
</dbReference>
<evidence type="ECO:0000313" key="3">
    <source>
        <dbReference type="Proteomes" id="UP000639338"/>
    </source>
</evidence>
<protein>
    <submittedName>
        <fullName evidence="2">Uncharacterized protein</fullName>
    </submittedName>
</protein>
<keyword evidence="3" id="KW-1185">Reference proteome</keyword>